<dbReference type="KEGG" id="hbq:QI031_22015"/>
<gene>
    <name evidence="2" type="ORF">QI031_22015</name>
</gene>
<evidence type="ECO:0000313" key="2">
    <source>
        <dbReference type="EMBL" id="WGV24434.1"/>
    </source>
</evidence>
<feature type="transmembrane region" description="Helical" evidence="1">
    <location>
        <begin position="357"/>
        <end position="382"/>
    </location>
</feature>
<keyword evidence="3" id="KW-1185">Reference proteome</keyword>
<feature type="transmembrane region" description="Helical" evidence="1">
    <location>
        <begin position="183"/>
        <end position="200"/>
    </location>
</feature>
<protein>
    <submittedName>
        <fullName evidence="2">Uncharacterized protein</fullName>
    </submittedName>
</protein>
<dbReference type="RefSeq" id="WP_281481756.1">
    <property type="nucleotide sequence ID" value="NZ_CP124543.1"/>
</dbReference>
<evidence type="ECO:0000256" key="1">
    <source>
        <dbReference type="SAM" id="Phobius"/>
    </source>
</evidence>
<reference evidence="2 3" key="1">
    <citation type="journal article" date="2023" name="Limnol Oceanogr Lett">
        <title>Environmental adaptations by the intertidal Antarctic cyanobacterium Halotia branconii CENA392 as revealed using long-read genome sequencing.</title>
        <authorList>
            <person name="Dextro R.B."/>
            <person name="Delbaje E."/>
            <person name="Freitas P.N.N."/>
            <person name="Geraldes V."/>
            <person name="Pinto E."/>
            <person name="Long P.F."/>
            <person name="Fiore M.F."/>
        </authorList>
    </citation>
    <scope>NUCLEOTIDE SEQUENCE [LARGE SCALE GENOMIC DNA]</scope>
    <source>
        <strain evidence="2 3">CENA392</strain>
    </source>
</reference>
<sequence length="432" mass="49050">MLNITEFLALLKDSVLMSYWATDTLVAVYPFTRQPDGNEVVIGQLDTAVFLVIPSEALELLDCLAIGMTVGQAQLFYQQKYDEVPDIEDLLNLLESKGFVRPLIAGNFMEITATNPSHLISRHRKPKSLNYHFVNFPQSLARKLFSRPMLVSSGVLIGLAICAIAVDPAIIPDWNAYFFPKNWALMSLLLMVMGFLRVFLHEMAHLIAARSLGIFSRLGISHRLWILVAETDMTGIWAVPRKQRYLPLLAGPLLDAISSSVLLLVFFADNRGWILLPGLIGQLGQAILLTYLLGILWQCYFFVRTDFYYVIANFFRCKNLMKDTEIFLHNQLGQIIHSIRQVDQSHIKASEMRVIRVYAIVWLLGRALAFSSLLFIGVPVFWNYCLAFFTALGSGIQIQHYKFIDALIIGLIFIPQLIGFWLWITSRRKAKG</sequence>
<keyword evidence="1" id="KW-0812">Transmembrane</keyword>
<evidence type="ECO:0000313" key="3">
    <source>
        <dbReference type="Proteomes" id="UP001223520"/>
    </source>
</evidence>
<keyword evidence="1" id="KW-0472">Membrane</keyword>
<feature type="transmembrane region" description="Helical" evidence="1">
    <location>
        <begin position="245"/>
        <end position="268"/>
    </location>
</feature>
<dbReference type="AlphaFoldDB" id="A0AAJ6P854"/>
<proteinExistence type="predicted"/>
<dbReference type="EMBL" id="CP124543">
    <property type="protein sequence ID" value="WGV24434.1"/>
    <property type="molecule type" value="Genomic_DNA"/>
</dbReference>
<feature type="transmembrane region" description="Helical" evidence="1">
    <location>
        <begin position="402"/>
        <end position="424"/>
    </location>
</feature>
<accession>A0AAJ6P854</accession>
<feature type="transmembrane region" description="Helical" evidence="1">
    <location>
        <begin position="149"/>
        <end position="171"/>
    </location>
</feature>
<organism evidence="2 3">
    <name type="scientific">Halotia branconii CENA392</name>
    <dbReference type="NCBI Taxonomy" id="1539056"/>
    <lineage>
        <taxon>Bacteria</taxon>
        <taxon>Bacillati</taxon>
        <taxon>Cyanobacteriota</taxon>
        <taxon>Cyanophyceae</taxon>
        <taxon>Nostocales</taxon>
        <taxon>Nodulariaceae</taxon>
        <taxon>Halotia</taxon>
    </lineage>
</organism>
<keyword evidence="1" id="KW-1133">Transmembrane helix</keyword>
<dbReference type="Proteomes" id="UP001223520">
    <property type="component" value="Chromosome"/>
</dbReference>
<feature type="transmembrane region" description="Helical" evidence="1">
    <location>
        <begin position="274"/>
        <end position="297"/>
    </location>
</feature>
<name>A0AAJ6P854_9CYAN</name>